<keyword evidence="3" id="KW-1185">Reference proteome</keyword>
<feature type="compositionally biased region" description="Basic and acidic residues" evidence="1">
    <location>
        <begin position="1"/>
        <end position="26"/>
    </location>
</feature>
<evidence type="ECO:0000256" key="1">
    <source>
        <dbReference type="SAM" id="MobiDB-lite"/>
    </source>
</evidence>
<feature type="region of interest" description="Disordered" evidence="1">
    <location>
        <begin position="1"/>
        <end position="54"/>
    </location>
</feature>
<protein>
    <submittedName>
        <fullName evidence="2">Uncharacterized protein</fullName>
    </submittedName>
</protein>
<evidence type="ECO:0000313" key="2">
    <source>
        <dbReference type="EMBL" id="KAL3685119.1"/>
    </source>
</evidence>
<accession>A0ABD3H4M3</accession>
<organism evidence="2 3">
    <name type="scientific">Riccia sorocarpa</name>
    <dbReference type="NCBI Taxonomy" id="122646"/>
    <lineage>
        <taxon>Eukaryota</taxon>
        <taxon>Viridiplantae</taxon>
        <taxon>Streptophyta</taxon>
        <taxon>Embryophyta</taxon>
        <taxon>Marchantiophyta</taxon>
        <taxon>Marchantiopsida</taxon>
        <taxon>Marchantiidae</taxon>
        <taxon>Marchantiales</taxon>
        <taxon>Ricciaceae</taxon>
        <taxon>Riccia</taxon>
    </lineage>
</organism>
<name>A0ABD3H4M3_9MARC</name>
<comment type="caution">
    <text evidence="2">The sequence shown here is derived from an EMBL/GenBank/DDBJ whole genome shotgun (WGS) entry which is preliminary data.</text>
</comment>
<sequence>METGEAGKEKPASAEHTEQETTRSSESEEERSEGFLASKHGQHHHHPVDIDADTPIDAVRAPGCFNRLKEEVEAVVETLAEKMHLKKKPS</sequence>
<gene>
    <name evidence="2" type="ORF">R1sor_003141</name>
</gene>
<dbReference type="Proteomes" id="UP001633002">
    <property type="component" value="Unassembled WGS sequence"/>
</dbReference>
<proteinExistence type="predicted"/>
<dbReference type="PANTHER" id="PTHR35277">
    <property type="entry name" value="OS09G0363700 PROTEIN"/>
    <property type="match status" value="1"/>
</dbReference>
<dbReference type="EMBL" id="JBJQOH010000006">
    <property type="protein sequence ID" value="KAL3685119.1"/>
    <property type="molecule type" value="Genomic_DNA"/>
</dbReference>
<reference evidence="2 3" key="1">
    <citation type="submission" date="2024-09" db="EMBL/GenBank/DDBJ databases">
        <title>Chromosome-scale assembly of Riccia sorocarpa.</title>
        <authorList>
            <person name="Paukszto L."/>
        </authorList>
    </citation>
    <scope>NUCLEOTIDE SEQUENCE [LARGE SCALE GENOMIC DNA]</scope>
    <source>
        <strain evidence="2">LP-2024</strain>
        <tissue evidence="2">Aerial parts of the thallus</tissue>
    </source>
</reference>
<dbReference type="PANTHER" id="PTHR35277:SF10">
    <property type="entry name" value="OS09G0363700 PROTEIN"/>
    <property type="match status" value="1"/>
</dbReference>
<evidence type="ECO:0000313" key="3">
    <source>
        <dbReference type="Proteomes" id="UP001633002"/>
    </source>
</evidence>
<dbReference type="AlphaFoldDB" id="A0ABD3H4M3"/>